<dbReference type="InterPro" id="IPR042266">
    <property type="entry name" value="PPPDE_sf"/>
</dbReference>
<proteinExistence type="inferred from homology"/>
<gene>
    <name evidence="6" type="ORF">HPULCUR_012183</name>
</gene>
<dbReference type="CDD" id="cd02947">
    <property type="entry name" value="TRX_family"/>
    <property type="match status" value="1"/>
</dbReference>
<dbReference type="PANTHER" id="PTHR12378">
    <property type="entry name" value="DESUMOYLATING ISOPEPTIDASE"/>
    <property type="match status" value="1"/>
</dbReference>
<dbReference type="Gene3D" id="3.40.30.10">
    <property type="entry name" value="Glutaredoxin"/>
    <property type="match status" value="1"/>
</dbReference>
<organism evidence="6 7">
    <name type="scientific">Helicostylum pulchrum</name>
    <dbReference type="NCBI Taxonomy" id="562976"/>
    <lineage>
        <taxon>Eukaryota</taxon>
        <taxon>Fungi</taxon>
        <taxon>Fungi incertae sedis</taxon>
        <taxon>Mucoromycota</taxon>
        <taxon>Mucoromycotina</taxon>
        <taxon>Mucoromycetes</taxon>
        <taxon>Mucorales</taxon>
        <taxon>Mucorineae</taxon>
        <taxon>Mucoraceae</taxon>
        <taxon>Helicostylum</taxon>
    </lineage>
</organism>
<evidence type="ECO:0000313" key="6">
    <source>
        <dbReference type="EMBL" id="GAA5806640.1"/>
    </source>
</evidence>
<keyword evidence="3" id="KW-0378">Hydrolase</keyword>
<dbReference type="SUPFAM" id="SSF52833">
    <property type="entry name" value="Thioredoxin-like"/>
    <property type="match status" value="1"/>
</dbReference>
<dbReference type="PROSITE" id="PS51352">
    <property type="entry name" value="THIOREDOXIN_2"/>
    <property type="match status" value="1"/>
</dbReference>
<feature type="domain" description="Thioredoxin" evidence="4">
    <location>
        <begin position="191"/>
        <end position="318"/>
    </location>
</feature>
<name>A0ABP9YIG0_9FUNG</name>
<evidence type="ECO:0000256" key="3">
    <source>
        <dbReference type="ARBA" id="ARBA00022801"/>
    </source>
</evidence>
<reference evidence="6 7" key="1">
    <citation type="submission" date="2024-04" db="EMBL/GenBank/DDBJ databases">
        <title>genome sequences of Mucor flavus KT1a and Helicostylum pulchrum KT1b strains isolation_sourced from the surface of a dry-aged beef.</title>
        <authorList>
            <person name="Toyotome T."/>
            <person name="Hosono M."/>
            <person name="Torimaru M."/>
            <person name="Fukuda K."/>
            <person name="Mikami N."/>
        </authorList>
    </citation>
    <scope>NUCLEOTIDE SEQUENCE [LARGE SCALE GENOMIC DNA]</scope>
    <source>
        <strain evidence="6 7">KT1b</strain>
    </source>
</reference>
<dbReference type="Gene3D" id="3.90.1720.30">
    <property type="entry name" value="PPPDE domains"/>
    <property type="match status" value="1"/>
</dbReference>
<dbReference type="SMART" id="SM01179">
    <property type="entry name" value="DUF862"/>
    <property type="match status" value="1"/>
</dbReference>
<sequence length="574" mass="63627">MAESVKLYVYDLSQGMARSMSRSLTGKQIGKLSFFFVKYAMKDNNNDIDGIWHTAVVVYNREFYYGQGIMDSAPGTTQHGRPLEEIDIGETYLPLEVVKEYIDSLRSVYTPEKYHLLDFNCNTFSNDLCQFLCGKTIPSHITGLPAEFLNTPFGQSLLPMIEGMFGQSQLTSSDATAAPVSVQNSAQAASLLQGVSSAAMSAAPTTVQPVQFVSDSTVMEKFLTQYKAVAVMFTSATCPPCKVIKPEFIKMIEDKHQGQAEIKILGVVMDTGSPAFNSQKYGIRGVPTFQFYLNGRKTGEFSGANYAELKSQVDMLLFDAFPPHPHRKILLRSIVDQPNVPIIFKAPGKLDMVYGKLNLFLEQESIVLDGNQKKVLDGSKNFLENPAGTTIDVGGWKLLVDQLLSKLSTDQIFPLLDIYKSLLVHRQVSDFYVSDRNTLSTTHFTSNLETSHRSQLTQLLITSLLEEDSTVRQAAASLVYNCSTCIATERLKKEEGTFKGMAEQDDDDWLVELSSAVLDALTKETDEEIIHRLLAAVGKFIFLSPEDTSVANLLSALDIDGSCVGFLMLKRRKK</sequence>
<dbReference type="InterPro" id="IPR013766">
    <property type="entry name" value="Thioredoxin_domain"/>
</dbReference>
<dbReference type="InterPro" id="IPR036249">
    <property type="entry name" value="Thioredoxin-like_sf"/>
</dbReference>
<evidence type="ECO:0000259" key="4">
    <source>
        <dbReference type="PROSITE" id="PS51352"/>
    </source>
</evidence>
<dbReference type="PANTHER" id="PTHR12378:SF7">
    <property type="entry name" value="DESUMOYLATING ISOPEPTIDASE 1"/>
    <property type="match status" value="1"/>
</dbReference>
<dbReference type="Pfam" id="PF05903">
    <property type="entry name" value="Peptidase_C97"/>
    <property type="match status" value="1"/>
</dbReference>
<dbReference type="InterPro" id="IPR008580">
    <property type="entry name" value="PPPDE_dom"/>
</dbReference>
<protein>
    <submittedName>
        <fullName evidence="6">Uncharacterized protein</fullName>
    </submittedName>
</protein>
<accession>A0ABP9YIG0</accession>
<dbReference type="InterPro" id="IPR011989">
    <property type="entry name" value="ARM-like"/>
</dbReference>
<dbReference type="PROSITE" id="PS51858">
    <property type="entry name" value="PPPDE"/>
    <property type="match status" value="1"/>
</dbReference>
<evidence type="ECO:0000313" key="7">
    <source>
        <dbReference type="Proteomes" id="UP001476247"/>
    </source>
</evidence>
<comment type="caution">
    <text evidence="6">The sequence shown here is derived from an EMBL/GenBank/DDBJ whole genome shotgun (WGS) entry which is preliminary data.</text>
</comment>
<dbReference type="Gene3D" id="1.25.10.10">
    <property type="entry name" value="Leucine-rich Repeat Variant"/>
    <property type="match status" value="1"/>
</dbReference>
<dbReference type="Pfam" id="PF00085">
    <property type="entry name" value="Thioredoxin"/>
    <property type="match status" value="1"/>
</dbReference>
<evidence type="ECO:0000256" key="1">
    <source>
        <dbReference type="ARBA" id="ARBA00008140"/>
    </source>
</evidence>
<evidence type="ECO:0000256" key="2">
    <source>
        <dbReference type="ARBA" id="ARBA00022670"/>
    </source>
</evidence>
<dbReference type="InterPro" id="IPR013535">
    <property type="entry name" value="PUL_dom"/>
</dbReference>
<dbReference type="Proteomes" id="UP001476247">
    <property type="component" value="Unassembled WGS sequence"/>
</dbReference>
<feature type="domain" description="PPPDE" evidence="5">
    <location>
        <begin position="3"/>
        <end position="162"/>
    </location>
</feature>
<dbReference type="Pfam" id="PF08324">
    <property type="entry name" value="PUL"/>
    <property type="match status" value="1"/>
</dbReference>
<dbReference type="EMBL" id="BAABUJ010000085">
    <property type="protein sequence ID" value="GAA5806640.1"/>
    <property type="molecule type" value="Genomic_DNA"/>
</dbReference>
<keyword evidence="2" id="KW-0645">Protease</keyword>
<keyword evidence="7" id="KW-1185">Reference proteome</keyword>
<evidence type="ECO:0000259" key="5">
    <source>
        <dbReference type="PROSITE" id="PS51858"/>
    </source>
</evidence>
<comment type="similarity">
    <text evidence="1">Belongs to the DeSI family.</text>
</comment>